<comment type="caution">
    <text evidence="1">The sequence shown here is derived from an EMBL/GenBank/DDBJ whole genome shotgun (WGS) entry which is preliminary data.</text>
</comment>
<dbReference type="Proteomes" id="UP001165186">
    <property type="component" value="Unassembled WGS sequence"/>
</dbReference>
<sequence>MATDTTTTTTSEALLRVTARDDGVALIEFNRPSKRNAFSQAMIDELVSQLLRLDQNDRVRVAVITGSPGGPFSAGVDLKELVQISEAEAHERKFLRDLTDAFAGFSKPVIAAVVGFALGGGFEVALLSDIIYAADNALLGLPEIKIGTIPGAGGTQYLARLLGKHKAMELILTGASATAQDFERLGLVTRTFPADRVLDEALLLAARIASMSGAVTKLAKRAVLNASESPLSAGMDQEKSLYYASFSTLDCKEGMTAFLEKRPANFQHK</sequence>
<gene>
    <name evidence="1" type="primary">g7125</name>
    <name evidence="1" type="ORF">NpPPO83_00007125</name>
</gene>
<reference evidence="1" key="1">
    <citation type="submission" date="2024-09" db="EMBL/GenBank/DDBJ databases">
        <title>Draft Genome Sequences of Neofusicoccum parvum.</title>
        <authorList>
            <person name="Ashida A."/>
            <person name="Camagna M."/>
            <person name="Tanaka A."/>
            <person name="Takemoto D."/>
        </authorList>
    </citation>
    <scope>NUCLEOTIDE SEQUENCE</scope>
    <source>
        <strain evidence="1">PPO83</strain>
    </source>
</reference>
<evidence type="ECO:0000313" key="2">
    <source>
        <dbReference type="Proteomes" id="UP001165186"/>
    </source>
</evidence>
<protein>
    <submittedName>
        <fullName evidence="1">Crotonase core</fullName>
    </submittedName>
</protein>
<dbReference type="EMBL" id="BSXG01000078">
    <property type="protein sequence ID" value="GME37137.1"/>
    <property type="molecule type" value="Genomic_DNA"/>
</dbReference>
<name>A0ACB5SEF4_9PEZI</name>
<keyword evidence="2" id="KW-1185">Reference proteome</keyword>
<evidence type="ECO:0000313" key="1">
    <source>
        <dbReference type="EMBL" id="GME37137.1"/>
    </source>
</evidence>
<accession>A0ACB5SEF4</accession>
<organism evidence="1 2">
    <name type="scientific">Neofusicoccum parvum</name>
    <dbReference type="NCBI Taxonomy" id="310453"/>
    <lineage>
        <taxon>Eukaryota</taxon>
        <taxon>Fungi</taxon>
        <taxon>Dikarya</taxon>
        <taxon>Ascomycota</taxon>
        <taxon>Pezizomycotina</taxon>
        <taxon>Dothideomycetes</taxon>
        <taxon>Dothideomycetes incertae sedis</taxon>
        <taxon>Botryosphaeriales</taxon>
        <taxon>Botryosphaeriaceae</taxon>
        <taxon>Neofusicoccum</taxon>
    </lineage>
</organism>
<proteinExistence type="predicted"/>